<dbReference type="GO" id="GO:0016301">
    <property type="term" value="F:kinase activity"/>
    <property type="evidence" value="ECO:0007669"/>
    <property type="project" value="UniProtKB-KW"/>
</dbReference>
<protein>
    <submittedName>
        <fullName evidence="1">Serine/threonine-protein kinase</fullName>
    </submittedName>
</protein>
<evidence type="ECO:0000313" key="1">
    <source>
        <dbReference type="EMBL" id="STY29503.1"/>
    </source>
</evidence>
<accession>A0A378LRU9</accession>
<dbReference type="Proteomes" id="UP000255297">
    <property type="component" value="Unassembled WGS sequence"/>
</dbReference>
<keyword evidence="2" id="KW-1185">Reference proteome</keyword>
<dbReference type="AlphaFoldDB" id="A0A378LRU9"/>
<dbReference type="EMBL" id="UGPB01000001">
    <property type="protein sequence ID" value="STY29503.1"/>
    <property type="molecule type" value="Genomic_DNA"/>
</dbReference>
<dbReference type="RefSeq" id="WP_031565430.1">
    <property type="nucleotide sequence ID" value="NZ_CAAAIS010000003.1"/>
</dbReference>
<dbReference type="STRING" id="1122170.GCA_000701265_00797"/>
<keyword evidence="1" id="KW-0808">Transferase</keyword>
<name>A0A378LRU9_9GAMM</name>
<keyword evidence="1" id="KW-0418">Kinase</keyword>
<reference evidence="1 2" key="1">
    <citation type="submission" date="2018-06" db="EMBL/GenBank/DDBJ databases">
        <authorList>
            <consortium name="Pathogen Informatics"/>
            <person name="Doyle S."/>
        </authorList>
    </citation>
    <scope>NUCLEOTIDE SEQUENCE [LARGE SCALE GENOMIC DNA]</scope>
    <source>
        <strain evidence="1 2">NCTC11532</strain>
    </source>
</reference>
<organism evidence="1 2">
    <name type="scientific">Legionella wadsworthii</name>
    <dbReference type="NCBI Taxonomy" id="28088"/>
    <lineage>
        <taxon>Bacteria</taxon>
        <taxon>Pseudomonadati</taxon>
        <taxon>Pseudomonadota</taxon>
        <taxon>Gammaproteobacteria</taxon>
        <taxon>Legionellales</taxon>
        <taxon>Legionellaceae</taxon>
        <taxon>Legionella</taxon>
    </lineage>
</organism>
<evidence type="ECO:0000313" key="2">
    <source>
        <dbReference type="Proteomes" id="UP000255297"/>
    </source>
</evidence>
<proteinExistence type="predicted"/>
<gene>
    <name evidence="1" type="ORF">NCTC11532_01690</name>
</gene>
<sequence length="694" mass="80107">MYQINGEIYYDCCLEAKLVLIDAISQAALEESIKIKLIEEIQILIENHGDKSELMSFIELNQLARIKSILPVIENLARSPLNVLPTKYMNTHPLVGASESFLPPNLLLNPTSKMVETRGKVTDSIVKTLEYFLANDFTASGQNLEQHFQKFAINMIFESSNTYPGTFPLDKVNKGLSIINQIILPIDSLNETQLKHVIQMSIDLLKDPIALHYQIMAIHAQFGYSLIKFIPIFKQDTLVTQNDNPVYKKIVEEYTRKYPTVGVTTFEDFLSLLNGWDENAKKARRFICDEMMYQSMLYTVESHRGRGNPDQFVLTNKLGVMRNSDSSYQNQLPRLEAQLPWVDWTKCEFREDSKIVNSMTATETPFISSFSGTTSLLLNIMISSNALKTLEEQQIYLVNIMSYVSGVGFHSMHEILGPAAWCLNLIPRDLYPIEVPNTKLEYRAPLYHNYFQIIGRIDPEFMQVRNESNAAFLKWYREVYFPNLIMTSYPKLFKGILEKGIENQEDSLISFLNVFFKIPMEKNLYKKLLRVFADVYYEHKSEIDKILNDKILSDDNPIREMYSILQMAAIFDKVNSEYRNNLSFDRRGRYIMISSEELSDEFTEIGPPLAEKTATLTEALRKVGLSEKSINTIISQIQQQKQITSFKIKDESILQELIFISQNIEKHSGTKFTFFKEEKTPEGFEKTQEQYGPK</sequence>
<dbReference type="OrthoDB" id="5642779at2"/>